<keyword evidence="1" id="KW-0812">Transmembrane</keyword>
<comment type="caution">
    <text evidence="2">The sequence shown here is derived from an EMBL/GenBank/DDBJ whole genome shotgun (WGS) entry which is preliminary data.</text>
</comment>
<protein>
    <recommendedName>
        <fullName evidence="4">Integral membrane protein</fullName>
    </recommendedName>
</protein>
<accession>A0ABV6K444</accession>
<dbReference type="Proteomes" id="UP001589855">
    <property type="component" value="Unassembled WGS sequence"/>
</dbReference>
<keyword evidence="1" id="KW-0472">Membrane</keyword>
<proteinExistence type="predicted"/>
<keyword evidence="1" id="KW-1133">Transmembrane helix</keyword>
<evidence type="ECO:0000313" key="2">
    <source>
        <dbReference type="EMBL" id="MFC0424243.1"/>
    </source>
</evidence>
<evidence type="ECO:0000313" key="3">
    <source>
        <dbReference type="Proteomes" id="UP001589855"/>
    </source>
</evidence>
<dbReference type="RefSeq" id="WP_137645122.1">
    <property type="nucleotide sequence ID" value="NZ_BAABRM010000013.1"/>
</dbReference>
<sequence length="87" mass="9629">MKPFPQPTILEHLGLVTGCWLLVQLLLLPSALGNDANSLHYLGIALIGLIFLITLIDAYRVYARQITRPYLAIDVLTLVAVSLLLLF</sequence>
<name>A0ABV6K444_9LACO</name>
<organism evidence="2 3">
    <name type="scientific">Lactiplantibacillus plajomi</name>
    <dbReference type="NCBI Taxonomy" id="1457217"/>
    <lineage>
        <taxon>Bacteria</taxon>
        <taxon>Bacillati</taxon>
        <taxon>Bacillota</taxon>
        <taxon>Bacilli</taxon>
        <taxon>Lactobacillales</taxon>
        <taxon>Lactobacillaceae</taxon>
        <taxon>Lactiplantibacillus</taxon>
    </lineage>
</organism>
<keyword evidence="3" id="KW-1185">Reference proteome</keyword>
<feature type="transmembrane region" description="Helical" evidence="1">
    <location>
        <begin position="70"/>
        <end position="86"/>
    </location>
</feature>
<dbReference type="EMBL" id="JBHLUK010000069">
    <property type="protein sequence ID" value="MFC0424243.1"/>
    <property type="molecule type" value="Genomic_DNA"/>
</dbReference>
<evidence type="ECO:0000256" key="1">
    <source>
        <dbReference type="SAM" id="Phobius"/>
    </source>
</evidence>
<feature type="transmembrane region" description="Helical" evidence="1">
    <location>
        <begin position="38"/>
        <end position="58"/>
    </location>
</feature>
<feature type="transmembrane region" description="Helical" evidence="1">
    <location>
        <begin position="12"/>
        <end position="32"/>
    </location>
</feature>
<reference evidence="2 3" key="1">
    <citation type="submission" date="2024-09" db="EMBL/GenBank/DDBJ databases">
        <authorList>
            <person name="Sun Q."/>
            <person name="Mori K."/>
        </authorList>
    </citation>
    <scope>NUCLEOTIDE SEQUENCE [LARGE SCALE GENOMIC DNA]</scope>
    <source>
        <strain evidence="2 3">TBRC 4575</strain>
    </source>
</reference>
<gene>
    <name evidence="2" type="ORF">ACFFGS_08950</name>
</gene>
<evidence type="ECO:0008006" key="4">
    <source>
        <dbReference type="Google" id="ProtNLM"/>
    </source>
</evidence>